<protein>
    <submittedName>
        <fullName evidence="1">Uncharacterized protein</fullName>
    </submittedName>
</protein>
<dbReference type="EMBL" id="CABEEZ010000144">
    <property type="protein sequence ID" value="VTR57495.1"/>
    <property type="molecule type" value="Genomic_DNA"/>
</dbReference>
<organism evidence="1">
    <name type="scientific">Serratia fonticola</name>
    <dbReference type="NCBI Taxonomy" id="47917"/>
    <lineage>
        <taxon>Bacteria</taxon>
        <taxon>Pseudomonadati</taxon>
        <taxon>Pseudomonadota</taxon>
        <taxon>Gammaproteobacteria</taxon>
        <taxon>Enterobacterales</taxon>
        <taxon>Yersiniaceae</taxon>
        <taxon>Serratia</taxon>
    </lineage>
</organism>
<sequence>MQATEISSTPAAGVFHFIQHRTVSLQEWQALCQAITKAYLKLCEHPETLGLTTAPAICEYTGCRPLRHDDSVIGLRMLGFNGERVTHQAGDPFLLYRGQTLHAPIRCDTRGYPYQVFGDDNAVTGEYLLSENLDDGIRCTTKTVALSRPLADSPLPVACLPALRFIEMKTTNEVTHTALNVSPALIEYQQTARLVTGPLLRTHAQRYAISRSIGYRPTD</sequence>
<dbReference type="AlphaFoldDB" id="A0A4U9WE63"/>
<gene>
    <name evidence="1" type="ORF">NCTC12965_07381</name>
</gene>
<accession>A0A4U9WE63</accession>
<evidence type="ECO:0000313" key="1">
    <source>
        <dbReference type="EMBL" id="VTR57495.1"/>
    </source>
</evidence>
<name>A0A4U9WE63_SERFO</name>
<proteinExistence type="predicted"/>
<reference evidence="1" key="1">
    <citation type="submission" date="2019-05" db="EMBL/GenBank/DDBJ databases">
        <authorList>
            <consortium name="Pathogen Informatics"/>
        </authorList>
    </citation>
    <scope>NUCLEOTIDE SEQUENCE [LARGE SCALE GENOMIC DNA]</scope>
    <source>
        <strain evidence="1">NCTC12965</strain>
    </source>
</reference>